<reference evidence="1 2" key="1">
    <citation type="submission" date="2014-04" db="EMBL/GenBank/DDBJ databases">
        <authorList>
            <consortium name="DOE Joint Genome Institute"/>
            <person name="Kuo A."/>
            <person name="Kohler A."/>
            <person name="Costa M.D."/>
            <person name="Nagy L.G."/>
            <person name="Floudas D."/>
            <person name="Copeland A."/>
            <person name="Barry K.W."/>
            <person name="Cichocki N."/>
            <person name="Veneault-Fourrey C."/>
            <person name="LaButti K."/>
            <person name="Lindquist E.A."/>
            <person name="Lipzen A."/>
            <person name="Lundell T."/>
            <person name="Morin E."/>
            <person name="Murat C."/>
            <person name="Sun H."/>
            <person name="Tunlid A."/>
            <person name="Henrissat B."/>
            <person name="Grigoriev I.V."/>
            <person name="Hibbett D.S."/>
            <person name="Martin F."/>
            <person name="Nordberg H.P."/>
            <person name="Cantor M.N."/>
            <person name="Hua S.X."/>
        </authorList>
    </citation>
    <scope>NUCLEOTIDE SEQUENCE [LARGE SCALE GENOMIC DNA]</scope>
    <source>
        <strain evidence="1 2">Marx 270</strain>
    </source>
</reference>
<proteinExistence type="predicted"/>
<evidence type="ECO:0000313" key="2">
    <source>
        <dbReference type="Proteomes" id="UP000054217"/>
    </source>
</evidence>
<keyword evidence="2" id="KW-1185">Reference proteome</keyword>
<organism evidence="1 2">
    <name type="scientific">Pisolithus tinctorius Marx 270</name>
    <dbReference type="NCBI Taxonomy" id="870435"/>
    <lineage>
        <taxon>Eukaryota</taxon>
        <taxon>Fungi</taxon>
        <taxon>Dikarya</taxon>
        <taxon>Basidiomycota</taxon>
        <taxon>Agaricomycotina</taxon>
        <taxon>Agaricomycetes</taxon>
        <taxon>Agaricomycetidae</taxon>
        <taxon>Boletales</taxon>
        <taxon>Sclerodermatineae</taxon>
        <taxon>Pisolithaceae</taxon>
        <taxon>Pisolithus</taxon>
    </lineage>
</organism>
<dbReference type="InParanoid" id="A0A0C3P3J3"/>
<reference evidence="2" key="2">
    <citation type="submission" date="2015-01" db="EMBL/GenBank/DDBJ databases">
        <title>Evolutionary Origins and Diversification of the Mycorrhizal Mutualists.</title>
        <authorList>
            <consortium name="DOE Joint Genome Institute"/>
            <consortium name="Mycorrhizal Genomics Consortium"/>
            <person name="Kohler A."/>
            <person name="Kuo A."/>
            <person name="Nagy L.G."/>
            <person name="Floudas D."/>
            <person name="Copeland A."/>
            <person name="Barry K.W."/>
            <person name="Cichocki N."/>
            <person name="Veneault-Fourrey C."/>
            <person name="LaButti K."/>
            <person name="Lindquist E.A."/>
            <person name="Lipzen A."/>
            <person name="Lundell T."/>
            <person name="Morin E."/>
            <person name="Murat C."/>
            <person name="Riley R."/>
            <person name="Ohm R."/>
            <person name="Sun H."/>
            <person name="Tunlid A."/>
            <person name="Henrissat B."/>
            <person name="Grigoriev I.V."/>
            <person name="Hibbett D.S."/>
            <person name="Martin F."/>
        </authorList>
    </citation>
    <scope>NUCLEOTIDE SEQUENCE [LARGE SCALE GENOMIC DNA]</scope>
    <source>
        <strain evidence="2">Marx 270</strain>
    </source>
</reference>
<dbReference type="EMBL" id="KN831985">
    <property type="protein sequence ID" value="KIO01839.1"/>
    <property type="molecule type" value="Genomic_DNA"/>
</dbReference>
<evidence type="ECO:0000313" key="1">
    <source>
        <dbReference type="EMBL" id="KIO01839.1"/>
    </source>
</evidence>
<dbReference type="Proteomes" id="UP000054217">
    <property type="component" value="Unassembled WGS sequence"/>
</dbReference>
<name>A0A0C3P3J3_PISTI</name>
<sequence>MHSSTRNCRIERLWVEVGSQFARRWRAFFARLECWNCHPMGGAGTNNKSPMDMCLLGQIQFGIYRECEDREGCNVADDEVMETADAIARQQQVHVKHEAVRVPSLRNPFQNDEEELTFFRGLQEVVTQDITPENFGLTATEWSSDTYPLIETIHIGRRARKEVDISLADAIWYSRARLWCQALSTLSFYLMTRDSSFV</sequence>
<dbReference type="AlphaFoldDB" id="A0A0C3P3J3"/>
<dbReference type="HOGENOM" id="CLU_092517_2_0_1"/>
<protein>
    <submittedName>
        <fullName evidence="1">Uncharacterized protein</fullName>
    </submittedName>
</protein>
<dbReference type="OrthoDB" id="3228476at2759"/>
<accession>A0A0C3P3J3</accession>
<dbReference type="STRING" id="870435.A0A0C3P3J3"/>
<gene>
    <name evidence="1" type="ORF">M404DRAFT_149003</name>
</gene>